<evidence type="ECO:0000313" key="2">
    <source>
        <dbReference type="EMBL" id="KAF0751769.1"/>
    </source>
</evidence>
<sequence>MPLFHIMRLFLLFYSPAVVIHVPHIHIMFYTFRFYSRTRQRRPFGNRCLEHFPGEYDQFGMIKLRLTAPGSAGYVHIPQGVTVFHKSLATRRPRVYMYMYTAAVTTIHAIHTIDRRRRFYPRAPRPRRTPIHTYLTYPDSV</sequence>
<organism evidence="2 3">
    <name type="scientific">Aphis craccivora</name>
    <name type="common">Cowpea aphid</name>
    <dbReference type="NCBI Taxonomy" id="307492"/>
    <lineage>
        <taxon>Eukaryota</taxon>
        <taxon>Metazoa</taxon>
        <taxon>Ecdysozoa</taxon>
        <taxon>Arthropoda</taxon>
        <taxon>Hexapoda</taxon>
        <taxon>Insecta</taxon>
        <taxon>Pterygota</taxon>
        <taxon>Neoptera</taxon>
        <taxon>Paraneoptera</taxon>
        <taxon>Hemiptera</taxon>
        <taxon>Sternorrhyncha</taxon>
        <taxon>Aphidomorpha</taxon>
        <taxon>Aphidoidea</taxon>
        <taxon>Aphididae</taxon>
        <taxon>Aphidini</taxon>
        <taxon>Aphis</taxon>
        <taxon>Aphis</taxon>
    </lineage>
</organism>
<proteinExistence type="predicted"/>
<dbReference type="Proteomes" id="UP000478052">
    <property type="component" value="Unassembled WGS sequence"/>
</dbReference>
<gene>
    <name evidence="2" type="ORF">FWK35_00034891</name>
</gene>
<keyword evidence="1" id="KW-0812">Transmembrane</keyword>
<keyword evidence="3" id="KW-1185">Reference proteome</keyword>
<accession>A0A6G0Y9Y3</accession>
<dbReference type="EMBL" id="VUJU01005263">
    <property type="protein sequence ID" value="KAF0751769.1"/>
    <property type="molecule type" value="Genomic_DNA"/>
</dbReference>
<feature type="transmembrane region" description="Helical" evidence="1">
    <location>
        <begin position="6"/>
        <end position="32"/>
    </location>
</feature>
<keyword evidence="1" id="KW-1133">Transmembrane helix</keyword>
<protein>
    <submittedName>
        <fullName evidence="2">Uncharacterized protein</fullName>
    </submittedName>
</protein>
<dbReference type="AlphaFoldDB" id="A0A6G0Y9Y3"/>
<evidence type="ECO:0000313" key="3">
    <source>
        <dbReference type="Proteomes" id="UP000478052"/>
    </source>
</evidence>
<reference evidence="2 3" key="1">
    <citation type="submission" date="2019-08" db="EMBL/GenBank/DDBJ databases">
        <title>Whole genome of Aphis craccivora.</title>
        <authorList>
            <person name="Voronova N.V."/>
            <person name="Shulinski R.S."/>
            <person name="Bandarenka Y.V."/>
            <person name="Zhorov D.G."/>
            <person name="Warner D."/>
        </authorList>
    </citation>
    <scope>NUCLEOTIDE SEQUENCE [LARGE SCALE GENOMIC DNA]</scope>
    <source>
        <strain evidence="2">180601</strain>
        <tissue evidence="2">Whole Body</tissue>
    </source>
</reference>
<feature type="transmembrane region" description="Helical" evidence="1">
    <location>
        <begin position="95"/>
        <end position="113"/>
    </location>
</feature>
<comment type="caution">
    <text evidence="2">The sequence shown here is derived from an EMBL/GenBank/DDBJ whole genome shotgun (WGS) entry which is preliminary data.</text>
</comment>
<evidence type="ECO:0000256" key="1">
    <source>
        <dbReference type="SAM" id="Phobius"/>
    </source>
</evidence>
<name>A0A6G0Y9Y3_APHCR</name>
<keyword evidence="1" id="KW-0472">Membrane</keyword>